<proteinExistence type="predicted"/>
<dbReference type="Proteomes" id="UP000270094">
    <property type="component" value="Unassembled WGS sequence"/>
</dbReference>
<protein>
    <submittedName>
        <fullName evidence="1">Uncharacterized protein</fullName>
    </submittedName>
</protein>
<evidence type="ECO:0000313" key="1">
    <source>
        <dbReference type="EMBL" id="VDM72675.1"/>
    </source>
</evidence>
<reference evidence="1 2" key="1">
    <citation type="submission" date="2018-11" db="EMBL/GenBank/DDBJ databases">
        <authorList>
            <consortium name="Pathogen Informatics"/>
        </authorList>
    </citation>
    <scope>NUCLEOTIDE SEQUENCE [LARGE SCALE GENOMIC DNA]</scope>
</reference>
<keyword evidence="2" id="KW-1185">Reference proteome</keyword>
<gene>
    <name evidence="1" type="ORF">SVUK_LOCUS7673</name>
</gene>
<dbReference type="AlphaFoldDB" id="A0A3P7KPZ6"/>
<organism evidence="1 2">
    <name type="scientific">Strongylus vulgaris</name>
    <name type="common">Blood worm</name>
    <dbReference type="NCBI Taxonomy" id="40348"/>
    <lineage>
        <taxon>Eukaryota</taxon>
        <taxon>Metazoa</taxon>
        <taxon>Ecdysozoa</taxon>
        <taxon>Nematoda</taxon>
        <taxon>Chromadorea</taxon>
        <taxon>Rhabditida</taxon>
        <taxon>Rhabditina</taxon>
        <taxon>Rhabditomorpha</taxon>
        <taxon>Strongyloidea</taxon>
        <taxon>Strongylidae</taxon>
        <taxon>Strongylus</taxon>
    </lineage>
</organism>
<dbReference type="EMBL" id="UYYB01026615">
    <property type="protein sequence ID" value="VDM72675.1"/>
    <property type="molecule type" value="Genomic_DNA"/>
</dbReference>
<accession>A0A3P7KPZ6</accession>
<evidence type="ECO:0000313" key="2">
    <source>
        <dbReference type="Proteomes" id="UP000270094"/>
    </source>
</evidence>
<sequence>MGPTVFDAITEVFRFSEHNFGYGLRCVCVRGYKERYVRVIGGEEERDGTAQAEQKLVLSECWRKKYRFKSGQQW</sequence>
<name>A0A3P7KPZ6_STRVU</name>